<keyword evidence="2" id="KW-0282">Flagellum</keyword>
<dbReference type="InterPro" id="IPR005186">
    <property type="entry name" value="FlaG"/>
</dbReference>
<dbReference type="RefSeq" id="WP_242951050.1">
    <property type="nucleotide sequence ID" value="NZ_FUYN01000007.1"/>
</dbReference>
<evidence type="ECO:0000313" key="2">
    <source>
        <dbReference type="EMBL" id="SKB67254.1"/>
    </source>
</evidence>
<dbReference type="Proteomes" id="UP000243406">
    <property type="component" value="Unassembled WGS sequence"/>
</dbReference>
<sequence length="122" mass="13686">MSIEQIGSAGMQYSGETGVRVQSAPEKAPVVKRDSASNQQQQYNGDRPSEKQIQEAVDTTNKELIKLETNLRFSIHKKTKQIMVKIIDTNTQEVIKEVPPEKILDMVASMMERAGLIVDRRG</sequence>
<feature type="region of interest" description="Disordered" evidence="1">
    <location>
        <begin position="1"/>
        <end position="52"/>
    </location>
</feature>
<dbReference type="SUPFAM" id="SSF160214">
    <property type="entry name" value="FlaG-like"/>
    <property type="match status" value="1"/>
</dbReference>
<dbReference type="AlphaFoldDB" id="A0A1T5D6B8"/>
<proteinExistence type="predicted"/>
<keyword evidence="2" id="KW-0966">Cell projection</keyword>
<dbReference type="Gene3D" id="3.30.160.170">
    <property type="entry name" value="FlaG-like"/>
    <property type="match status" value="1"/>
</dbReference>
<name>A0A1T5D6B8_9FIRM</name>
<organism evidence="2 3">
    <name type="scientific">Acetoanaerobium noterae</name>
    <dbReference type="NCBI Taxonomy" id="745369"/>
    <lineage>
        <taxon>Bacteria</taxon>
        <taxon>Bacillati</taxon>
        <taxon>Bacillota</taxon>
        <taxon>Clostridia</taxon>
        <taxon>Peptostreptococcales</taxon>
        <taxon>Filifactoraceae</taxon>
        <taxon>Acetoanaerobium</taxon>
    </lineage>
</organism>
<protein>
    <submittedName>
        <fullName evidence="2">Flagellar protein FlaG</fullName>
    </submittedName>
</protein>
<dbReference type="EMBL" id="FUYN01000007">
    <property type="protein sequence ID" value="SKB67254.1"/>
    <property type="molecule type" value="Genomic_DNA"/>
</dbReference>
<evidence type="ECO:0000256" key="1">
    <source>
        <dbReference type="SAM" id="MobiDB-lite"/>
    </source>
</evidence>
<keyword evidence="3" id="KW-1185">Reference proteome</keyword>
<dbReference type="Pfam" id="PF03646">
    <property type="entry name" value="FlaG"/>
    <property type="match status" value="1"/>
</dbReference>
<dbReference type="PANTHER" id="PTHR37166:SF1">
    <property type="entry name" value="PROTEIN FLAG"/>
    <property type="match status" value="1"/>
</dbReference>
<keyword evidence="2" id="KW-0969">Cilium</keyword>
<dbReference type="PANTHER" id="PTHR37166">
    <property type="entry name" value="PROTEIN FLAG"/>
    <property type="match status" value="1"/>
</dbReference>
<dbReference type="InterPro" id="IPR035924">
    <property type="entry name" value="FlaG-like_sf"/>
</dbReference>
<evidence type="ECO:0000313" key="3">
    <source>
        <dbReference type="Proteomes" id="UP000243406"/>
    </source>
</evidence>
<reference evidence="3" key="1">
    <citation type="submission" date="2017-02" db="EMBL/GenBank/DDBJ databases">
        <authorList>
            <person name="Varghese N."/>
            <person name="Submissions S."/>
        </authorList>
    </citation>
    <scope>NUCLEOTIDE SEQUENCE [LARGE SCALE GENOMIC DNA]</scope>
    <source>
        <strain evidence="3">ATCC 35199</strain>
    </source>
</reference>
<accession>A0A1T5D6B8</accession>
<gene>
    <name evidence="2" type="ORF">SAMN02745120_2589</name>
</gene>